<gene>
    <name evidence="1" type="ORF">S03H2_31773</name>
</gene>
<accession>X1FZ08</accession>
<reference evidence="1" key="1">
    <citation type="journal article" date="2014" name="Front. Microbiol.">
        <title>High frequency of phylogenetically diverse reductive dehalogenase-homologous genes in deep subseafloor sedimentary metagenomes.</title>
        <authorList>
            <person name="Kawai M."/>
            <person name="Futagami T."/>
            <person name="Toyoda A."/>
            <person name="Takaki Y."/>
            <person name="Nishi S."/>
            <person name="Hori S."/>
            <person name="Arai W."/>
            <person name="Tsubouchi T."/>
            <person name="Morono Y."/>
            <person name="Uchiyama I."/>
            <person name="Ito T."/>
            <person name="Fujiyama A."/>
            <person name="Inagaki F."/>
            <person name="Takami H."/>
        </authorList>
    </citation>
    <scope>NUCLEOTIDE SEQUENCE</scope>
    <source>
        <strain evidence="1">Expedition CK06-06</strain>
    </source>
</reference>
<sequence>MNKSDSILEDIHKIREELYEDTKKMDAKDEAIFYNKEAEKLLKNWGIELRKAEYLLETVR</sequence>
<evidence type="ECO:0000313" key="1">
    <source>
        <dbReference type="EMBL" id="GAH50906.1"/>
    </source>
</evidence>
<dbReference type="AlphaFoldDB" id="X1FZ08"/>
<comment type="caution">
    <text evidence="1">The sequence shown here is derived from an EMBL/GenBank/DDBJ whole genome shotgun (WGS) entry which is preliminary data.</text>
</comment>
<proteinExistence type="predicted"/>
<dbReference type="EMBL" id="BARU01019286">
    <property type="protein sequence ID" value="GAH50906.1"/>
    <property type="molecule type" value="Genomic_DNA"/>
</dbReference>
<organism evidence="1">
    <name type="scientific">marine sediment metagenome</name>
    <dbReference type="NCBI Taxonomy" id="412755"/>
    <lineage>
        <taxon>unclassified sequences</taxon>
        <taxon>metagenomes</taxon>
        <taxon>ecological metagenomes</taxon>
    </lineage>
</organism>
<protein>
    <submittedName>
        <fullName evidence="1">Uncharacterized protein</fullName>
    </submittedName>
</protein>
<name>X1FZ08_9ZZZZ</name>